<gene>
    <name evidence="1" type="ORF">BWI75_00260</name>
</gene>
<evidence type="ECO:0000313" key="2">
    <source>
        <dbReference type="Proteomes" id="UP000441797"/>
    </source>
</evidence>
<dbReference type="Pfam" id="PF11165">
    <property type="entry name" value="DUF2949"/>
    <property type="match status" value="1"/>
</dbReference>
<reference evidence="1 2" key="1">
    <citation type="journal article" date="2019" name="Front. Microbiol.">
        <title>Genomic Features for Desiccation Tolerance and Sugar Biosynthesis in the Extremophile Gloeocapsopsis sp. UTEX B3054.</title>
        <authorList>
            <person name="Urrejola C."/>
            <person name="Alcorta J."/>
            <person name="Salas L."/>
            <person name="Vasquez M."/>
            <person name="Polz M.F."/>
            <person name="Vicuna R."/>
            <person name="Diez B."/>
        </authorList>
    </citation>
    <scope>NUCLEOTIDE SEQUENCE [LARGE SCALE GENOMIC DNA]</scope>
    <source>
        <strain evidence="1 2">1H9</strain>
    </source>
</reference>
<dbReference type="OrthoDB" id="433602at2"/>
<keyword evidence="2" id="KW-1185">Reference proteome</keyword>
<evidence type="ECO:0000313" key="1">
    <source>
        <dbReference type="EMBL" id="MUL34831.1"/>
    </source>
</evidence>
<comment type="caution">
    <text evidence="1">The sequence shown here is derived from an EMBL/GenBank/DDBJ whole genome shotgun (WGS) entry which is preliminary data.</text>
</comment>
<sequence length="65" mass="7464">MSPTNYSNFIDFLQKDLSLSAASIDVALRYREQNPGPLPMILWQYGLVTLDQLNQIYDWLESAVV</sequence>
<proteinExistence type="predicted"/>
<dbReference type="EMBL" id="NAPY01000001">
    <property type="protein sequence ID" value="MUL34831.1"/>
    <property type="molecule type" value="Genomic_DNA"/>
</dbReference>
<dbReference type="InterPro" id="IPR021336">
    <property type="entry name" value="DUF2949"/>
</dbReference>
<organism evidence="1 2">
    <name type="scientific">Gloeocapsopsis dulcis AAB1 = 1H9</name>
    <dbReference type="NCBI Taxonomy" id="1433147"/>
    <lineage>
        <taxon>Bacteria</taxon>
        <taxon>Bacillati</taxon>
        <taxon>Cyanobacteriota</taxon>
        <taxon>Cyanophyceae</taxon>
        <taxon>Oscillatoriophycideae</taxon>
        <taxon>Chroococcales</taxon>
        <taxon>Chroococcaceae</taxon>
        <taxon>Gloeocapsopsis</taxon>
        <taxon>Gloeocapsopsis dulcis</taxon>
    </lineage>
</organism>
<accession>A0A6N8FNK7</accession>
<dbReference type="RefSeq" id="WP_105220462.1">
    <property type="nucleotide sequence ID" value="NZ_CAWNSU010000059.1"/>
</dbReference>
<name>A0A6N8FNK7_9CHRO</name>
<protein>
    <submittedName>
        <fullName evidence="1">DUF2949 domain-containing protein</fullName>
    </submittedName>
</protein>
<dbReference type="Proteomes" id="UP000441797">
    <property type="component" value="Unassembled WGS sequence"/>
</dbReference>
<dbReference type="AlphaFoldDB" id="A0A6N8FNK7"/>